<evidence type="ECO:0000313" key="1">
    <source>
        <dbReference type="EMBL" id="KAK0630466.1"/>
    </source>
</evidence>
<proteinExistence type="predicted"/>
<name>A0AA39XAQ2_9PEZI</name>
<organism evidence="1 2">
    <name type="scientific">Bombardia bombarda</name>
    <dbReference type="NCBI Taxonomy" id="252184"/>
    <lineage>
        <taxon>Eukaryota</taxon>
        <taxon>Fungi</taxon>
        <taxon>Dikarya</taxon>
        <taxon>Ascomycota</taxon>
        <taxon>Pezizomycotina</taxon>
        <taxon>Sordariomycetes</taxon>
        <taxon>Sordariomycetidae</taxon>
        <taxon>Sordariales</taxon>
        <taxon>Lasiosphaeriaceae</taxon>
        <taxon>Bombardia</taxon>
    </lineage>
</organism>
<accession>A0AA39XAQ2</accession>
<evidence type="ECO:0000313" key="2">
    <source>
        <dbReference type="Proteomes" id="UP001174934"/>
    </source>
</evidence>
<sequence length="123" mass="13575">MLRKVIKVMWLGLACEPAYLNPRYLVPLLKVILMGKRRPGSLPRATEKSGDWNVKRKDAHSMLTTNTGQVCERSCWLAPSSEIAQALPSDPFGCWKTQNRGCGRVVVGAPPSEPTHPGFPAFT</sequence>
<reference evidence="1" key="1">
    <citation type="submission" date="2023-06" db="EMBL/GenBank/DDBJ databases">
        <title>Genome-scale phylogeny and comparative genomics of the fungal order Sordariales.</title>
        <authorList>
            <consortium name="Lawrence Berkeley National Laboratory"/>
            <person name="Hensen N."/>
            <person name="Bonometti L."/>
            <person name="Westerberg I."/>
            <person name="Brannstrom I.O."/>
            <person name="Guillou S."/>
            <person name="Cros-Aarteil S."/>
            <person name="Calhoun S."/>
            <person name="Haridas S."/>
            <person name="Kuo A."/>
            <person name="Mondo S."/>
            <person name="Pangilinan J."/>
            <person name="Riley R."/>
            <person name="LaButti K."/>
            <person name="Andreopoulos B."/>
            <person name="Lipzen A."/>
            <person name="Chen C."/>
            <person name="Yanf M."/>
            <person name="Daum C."/>
            <person name="Ng V."/>
            <person name="Clum A."/>
            <person name="Steindorff A."/>
            <person name="Ohm R."/>
            <person name="Martin F."/>
            <person name="Silar P."/>
            <person name="Natvig D."/>
            <person name="Lalanne C."/>
            <person name="Gautier V."/>
            <person name="Ament-velasquez S.L."/>
            <person name="Kruys A."/>
            <person name="Hutchinson M.I."/>
            <person name="Powell A.J."/>
            <person name="Barry K."/>
            <person name="Miller A.N."/>
            <person name="Grigoriev I.V."/>
            <person name="Debuchy R."/>
            <person name="Gladieux P."/>
            <person name="Thoren M.H."/>
            <person name="Johannesson H."/>
        </authorList>
    </citation>
    <scope>NUCLEOTIDE SEQUENCE</scope>
    <source>
        <strain evidence="1">SMH3391-2</strain>
    </source>
</reference>
<dbReference type="Proteomes" id="UP001174934">
    <property type="component" value="Unassembled WGS sequence"/>
</dbReference>
<keyword evidence="2" id="KW-1185">Reference proteome</keyword>
<comment type="caution">
    <text evidence="1">The sequence shown here is derived from an EMBL/GenBank/DDBJ whole genome shotgun (WGS) entry which is preliminary data.</text>
</comment>
<gene>
    <name evidence="1" type="ORF">B0T17DRAFT_221703</name>
</gene>
<dbReference type="AlphaFoldDB" id="A0AA39XAQ2"/>
<dbReference type="EMBL" id="JAULSR010000002">
    <property type="protein sequence ID" value="KAK0630466.1"/>
    <property type="molecule type" value="Genomic_DNA"/>
</dbReference>
<protein>
    <submittedName>
        <fullName evidence="1">Uncharacterized protein</fullName>
    </submittedName>
</protein>